<dbReference type="Pfam" id="PF13177">
    <property type="entry name" value="DNA_pol3_delta2"/>
    <property type="match status" value="1"/>
</dbReference>
<dbReference type="STRING" id="1802117.A3J54_00975"/>
<accession>A0A1G2G8T0</accession>
<evidence type="ECO:0000256" key="3">
    <source>
        <dbReference type="ARBA" id="ARBA00022695"/>
    </source>
</evidence>
<gene>
    <name evidence="11" type="primary">dnaX</name>
    <name evidence="13" type="ORF">A3J54_00975</name>
</gene>
<comment type="subunit">
    <text evidence="11">DNA polymerase III contains a core (composed of alpha, epsilon and theta chains) that associates with a tau subunit. This core dimerizes to form the POLIII' complex. PolIII' associates with the gamma complex (composed of gamma, delta, delta', psi and chi chains) and with the beta chain to form the complete DNA polymerase III complex.</text>
</comment>
<dbReference type="InterPro" id="IPR003593">
    <property type="entry name" value="AAA+_ATPase"/>
</dbReference>
<evidence type="ECO:0000313" key="13">
    <source>
        <dbReference type="EMBL" id="OGZ46597.1"/>
    </source>
</evidence>
<keyword evidence="6 11" id="KW-0547">Nucleotide-binding</keyword>
<dbReference type="GO" id="GO:0046872">
    <property type="term" value="F:metal ion binding"/>
    <property type="evidence" value="ECO:0007669"/>
    <property type="project" value="UniProtKB-KW"/>
</dbReference>
<comment type="caution">
    <text evidence="13">The sequence shown here is derived from an EMBL/GenBank/DDBJ whole genome shotgun (WGS) entry which is preliminary data.</text>
</comment>
<evidence type="ECO:0000259" key="12">
    <source>
        <dbReference type="SMART" id="SM00382"/>
    </source>
</evidence>
<dbReference type="InterPro" id="IPR012763">
    <property type="entry name" value="DNA_pol_III_sug/sutau_N"/>
</dbReference>
<evidence type="ECO:0000256" key="1">
    <source>
        <dbReference type="ARBA" id="ARBA00006360"/>
    </source>
</evidence>
<dbReference type="NCBIfam" id="NF004046">
    <property type="entry name" value="PRK05563.1"/>
    <property type="match status" value="1"/>
</dbReference>
<dbReference type="GO" id="GO:0003887">
    <property type="term" value="F:DNA-directed DNA polymerase activity"/>
    <property type="evidence" value="ECO:0007669"/>
    <property type="project" value="UniProtKB-KW"/>
</dbReference>
<comment type="catalytic activity">
    <reaction evidence="10 11">
        <text>DNA(n) + a 2'-deoxyribonucleoside 5'-triphosphate = DNA(n+1) + diphosphate</text>
        <dbReference type="Rhea" id="RHEA:22508"/>
        <dbReference type="Rhea" id="RHEA-COMP:17339"/>
        <dbReference type="Rhea" id="RHEA-COMP:17340"/>
        <dbReference type="ChEBI" id="CHEBI:33019"/>
        <dbReference type="ChEBI" id="CHEBI:61560"/>
        <dbReference type="ChEBI" id="CHEBI:173112"/>
        <dbReference type="EC" id="2.7.7.7"/>
    </reaction>
</comment>
<evidence type="ECO:0000256" key="5">
    <source>
        <dbReference type="ARBA" id="ARBA00022723"/>
    </source>
</evidence>
<dbReference type="GO" id="GO:0006261">
    <property type="term" value="P:DNA-templated DNA replication"/>
    <property type="evidence" value="ECO:0007669"/>
    <property type="project" value="TreeGrafter"/>
</dbReference>
<evidence type="ECO:0000256" key="4">
    <source>
        <dbReference type="ARBA" id="ARBA00022705"/>
    </source>
</evidence>
<dbReference type="Gene3D" id="3.40.50.300">
    <property type="entry name" value="P-loop containing nucleotide triphosphate hydrolases"/>
    <property type="match status" value="1"/>
</dbReference>
<dbReference type="InterPro" id="IPR022754">
    <property type="entry name" value="DNA_pol_III_gamma-3"/>
</dbReference>
<evidence type="ECO:0000256" key="10">
    <source>
        <dbReference type="ARBA" id="ARBA00049244"/>
    </source>
</evidence>
<evidence type="ECO:0000256" key="7">
    <source>
        <dbReference type="ARBA" id="ARBA00022833"/>
    </source>
</evidence>
<dbReference type="InterPro" id="IPR050238">
    <property type="entry name" value="DNA_Rep/Repair_Clamp_Loader"/>
</dbReference>
<keyword evidence="8 11" id="KW-0067">ATP-binding</keyword>
<dbReference type="Proteomes" id="UP000176576">
    <property type="component" value="Unassembled WGS sequence"/>
</dbReference>
<keyword evidence="5" id="KW-0479">Metal-binding</keyword>
<evidence type="ECO:0000256" key="9">
    <source>
        <dbReference type="ARBA" id="ARBA00022932"/>
    </source>
</evidence>
<feature type="domain" description="AAA+ ATPase" evidence="12">
    <location>
        <begin position="37"/>
        <end position="179"/>
    </location>
</feature>
<dbReference type="SUPFAM" id="SSF52540">
    <property type="entry name" value="P-loop containing nucleoside triphosphate hydrolases"/>
    <property type="match status" value="1"/>
</dbReference>
<protein>
    <recommendedName>
        <fullName evidence="11">DNA polymerase III subunit gamma/tau</fullName>
        <ecNumber evidence="11">2.7.7.7</ecNumber>
    </recommendedName>
</protein>
<evidence type="ECO:0000256" key="6">
    <source>
        <dbReference type="ARBA" id="ARBA00022741"/>
    </source>
</evidence>
<keyword evidence="2 11" id="KW-0808">Transferase</keyword>
<dbReference type="InterPro" id="IPR045085">
    <property type="entry name" value="HLD_clamp_pol_III_gamma_tau"/>
</dbReference>
<dbReference type="InterPro" id="IPR027417">
    <property type="entry name" value="P-loop_NTPase"/>
</dbReference>
<evidence type="ECO:0000256" key="2">
    <source>
        <dbReference type="ARBA" id="ARBA00022679"/>
    </source>
</evidence>
<dbReference type="Gene3D" id="1.20.272.10">
    <property type="match status" value="1"/>
</dbReference>
<dbReference type="InterPro" id="IPR008921">
    <property type="entry name" value="DNA_pol3_clamp-load_cplx_C"/>
</dbReference>
<reference evidence="13 14" key="1">
    <citation type="journal article" date="2016" name="Nat. Commun.">
        <title>Thousands of microbial genomes shed light on interconnected biogeochemical processes in an aquifer system.</title>
        <authorList>
            <person name="Anantharaman K."/>
            <person name="Brown C.T."/>
            <person name="Hug L.A."/>
            <person name="Sharon I."/>
            <person name="Castelle C.J."/>
            <person name="Probst A.J."/>
            <person name="Thomas B.C."/>
            <person name="Singh A."/>
            <person name="Wilkins M.J."/>
            <person name="Karaoz U."/>
            <person name="Brodie E.L."/>
            <person name="Williams K.H."/>
            <person name="Hubbard S.S."/>
            <person name="Banfield J.F."/>
        </authorList>
    </citation>
    <scope>NUCLEOTIDE SEQUENCE [LARGE SCALE GENOMIC DNA]</scope>
</reference>
<dbReference type="Pfam" id="PF12169">
    <property type="entry name" value="DNA_pol3_gamma3"/>
    <property type="match status" value="1"/>
</dbReference>
<keyword evidence="3 11" id="KW-0548">Nucleotidyltransferase</keyword>
<keyword evidence="9 11" id="KW-0239">DNA-directed DNA polymerase</keyword>
<dbReference type="Gene3D" id="1.10.8.60">
    <property type="match status" value="1"/>
</dbReference>
<evidence type="ECO:0000256" key="8">
    <source>
        <dbReference type="ARBA" id="ARBA00022840"/>
    </source>
</evidence>
<dbReference type="SUPFAM" id="SSF48019">
    <property type="entry name" value="post-AAA+ oligomerization domain-like"/>
    <property type="match status" value="1"/>
</dbReference>
<dbReference type="PANTHER" id="PTHR11669:SF0">
    <property type="entry name" value="PROTEIN STICHEL-LIKE 2"/>
    <property type="match status" value="1"/>
</dbReference>
<dbReference type="PRINTS" id="PR00300">
    <property type="entry name" value="CLPPROTEASEA"/>
</dbReference>
<dbReference type="CDD" id="cd18137">
    <property type="entry name" value="HLD_clamp_pol_III_gamma_tau"/>
    <property type="match status" value="1"/>
</dbReference>
<organism evidence="13 14">
    <name type="scientific">Candidatus Ryanbacteria bacterium RIFCSPHIGHO2_02_FULL_45_13b</name>
    <dbReference type="NCBI Taxonomy" id="1802117"/>
    <lineage>
        <taxon>Bacteria</taxon>
        <taxon>Candidatus Ryaniibacteriota</taxon>
    </lineage>
</organism>
<dbReference type="InterPro" id="IPR001270">
    <property type="entry name" value="ClpA/B"/>
</dbReference>
<dbReference type="CDD" id="cd00009">
    <property type="entry name" value="AAA"/>
    <property type="match status" value="1"/>
</dbReference>
<comment type="similarity">
    <text evidence="1 11">Belongs to the DnaX/STICHEL family.</text>
</comment>
<dbReference type="Pfam" id="PF22608">
    <property type="entry name" value="DNAX_ATPase_lid"/>
    <property type="match status" value="1"/>
</dbReference>
<dbReference type="EC" id="2.7.7.7" evidence="11"/>
<dbReference type="NCBIfam" id="TIGR02397">
    <property type="entry name" value="dnaX_nterm"/>
    <property type="match status" value="1"/>
</dbReference>
<sequence length="374" mass="41485">MSEQVLYRKYRPQTFADVAGQEHVTFLLQNAIKLNRIAHAYLFSGPRGTGKTTVARLLAKAISCEKPKDGEPCNACGICKEFSSGTGLDLIEIDAASNRGIDEIRELREAIRLAPSRAKYKTYVIDECHMLTKDAFNALLKTLEEPPAHAIFILATTDIQKVPETIVSRTQHYEFRKIPMPVIVQRLGKVVKKEGITVDKDALQLLALFADGGLRDAESMLGQVLSGRSTLSAGDVRLALGAPPEEAVLSFIRALLEKDAAGAARVANEAVDQGIDPQFYLKMIIRNVRHLLLGRLDARIATQVASDMTDAEQQFIKEHSAKTSVPQLEHMLKSLIDAYWMSYRTVFPQLPLELAVVDILRDSFGEKNEEVKEV</sequence>
<dbReference type="SMART" id="SM00382">
    <property type="entry name" value="AAA"/>
    <property type="match status" value="1"/>
</dbReference>
<proteinExistence type="inferred from homology"/>
<name>A0A1G2G8T0_9BACT</name>
<keyword evidence="7" id="KW-0862">Zinc</keyword>
<dbReference type="PANTHER" id="PTHR11669">
    <property type="entry name" value="REPLICATION FACTOR C / DNA POLYMERASE III GAMMA-TAU SUBUNIT"/>
    <property type="match status" value="1"/>
</dbReference>
<dbReference type="AlphaFoldDB" id="A0A1G2G8T0"/>
<dbReference type="GO" id="GO:0009360">
    <property type="term" value="C:DNA polymerase III complex"/>
    <property type="evidence" value="ECO:0007669"/>
    <property type="project" value="InterPro"/>
</dbReference>
<evidence type="ECO:0000313" key="14">
    <source>
        <dbReference type="Proteomes" id="UP000176576"/>
    </source>
</evidence>
<evidence type="ECO:0000256" key="11">
    <source>
        <dbReference type="RuleBase" id="RU364063"/>
    </source>
</evidence>
<dbReference type="GO" id="GO:0003677">
    <property type="term" value="F:DNA binding"/>
    <property type="evidence" value="ECO:0007669"/>
    <property type="project" value="InterPro"/>
</dbReference>
<comment type="function">
    <text evidence="11">DNA polymerase III is a complex, multichain enzyme responsible for most of the replicative synthesis in bacteria. This DNA polymerase also exhibits 3' to 5' exonuclease activity.</text>
</comment>
<dbReference type="FunFam" id="3.40.50.300:FF:000014">
    <property type="entry name" value="DNA polymerase III subunit gamma/tau"/>
    <property type="match status" value="1"/>
</dbReference>
<dbReference type="GO" id="GO:0005524">
    <property type="term" value="F:ATP binding"/>
    <property type="evidence" value="ECO:0007669"/>
    <property type="project" value="UniProtKB-KW"/>
</dbReference>
<dbReference type="EMBL" id="MHNN01000007">
    <property type="protein sequence ID" value="OGZ46597.1"/>
    <property type="molecule type" value="Genomic_DNA"/>
</dbReference>
<keyword evidence="4 11" id="KW-0235">DNA replication</keyword>